<gene>
    <name evidence="1" type="ORF">H9Y05_07895</name>
</gene>
<dbReference type="PANTHER" id="PTHR32305">
    <property type="match status" value="1"/>
</dbReference>
<dbReference type="InterPro" id="IPR050708">
    <property type="entry name" value="T6SS_VgrG/RHS"/>
</dbReference>
<name>A0A8J6P5R9_9FLAO</name>
<sequence>MKIIALLLFITLLGYQVHGQLTGGRENSQKSPSVSEVGKLSGGIYSGEVNTFTGGHQSSIPLGSVSTLSGLGYTLELNRGSSFSFGSNEPKVKGLLYGEGWELNIPVITVTTDIFHRFGNGDECNDNIGASGHNSNTVTTSGYDRSWEGDVFWLEPYVSIPGVGSGRAVFKYVDAVDANCAVFVLNKFSTYVELRFYGTSWVVNVGDGSVYVFEGTIRQFSAPSNKRQHHYNNNATTYSMSDEGTAVVLGNNYPVKEDAINVIEPKIYYNSWYCSRIAHPNYYGQNIIFEYERYGAVNFFQEFQQENYQDVHRSVFVDRSMSYLPDYTTYRDIVLQRVIGSSVDGNTDIIELEYGIDGSLSSNYLLTPGVSGAVATDPMYCSQVVKRYDGTSTNSYSGWHRYPHANRTKGINPEDINEVNPYINPSNNYTREGVTAVASGIPFDHGFLESPRISDGTALVAGDLYEIRTRVTRPSGSDLRNGNGTLDIAVVTNGDATTSYSEPSSTILHTVYNATRGEQIFSTFNMAMKWQMGWGDGVLQTSNLFVMPNLPENFQGFNIQVGPGNSDIDYDYYSNTNLYYTATTPVQTTHRPNALQAYPQLRGQTSLKSSGTIARNFGTGHPWGSMVPVYNHRALVGGSGTGSPASFEELYTGTWSMTAADIVTHGDHHNPTKFNNSVKLQEVELIRHGRTGYMLMGVKQYRMEGEYGGPVTSGKKLVSQKRINYEIKHVNARQNRNYANGNSVSTGSNNSDVILLKSVHEVPLEGNLYASNFGLSDPTVVLTTDFEYTNLLPASGTYSQTTPYVGLVYYALTKYTDNLGGITEIEYYPINAAPTRTYSTVNFNWNCGTYSPASYGVEKSFTMNLAVKYITKRAADYDALTQAFTPSTRRWEYVYDLTKPTFSFKRFELPSDHFRGRYANSYERGYAKVTIYEPALETGERNYTVHEFYGNVNYPYTLPGTTTITDYLYYGKPKSIKTYDHQGKIHQEKLYNYSYTLAFEDGYERPNFYRNQLNRYYQPVTDNYEYRDYYTGDEPTVDIGSTIQTGDAAKWTIAGSVRAIGGTQGYSMEHPKYLPFYFHDKLRTAYTISDVDGNTLATGYVNPAYAFNSYFVKLVSETARTYEDGLTTQLISKPVVVSDPVRNKEPKLPNPFGNGILKPATAFDSLYLDMITNSPSGAAYTALMQSDSLSQQVLGAIGQSDSFTFNQKVDIMANQGGLTNGIWLGILDIATYLTPLQLQRLVLSQPYFTDTIQKKAIAVRLADKSILTAILTHNAYLSDDVVGYITQTPSDWLGASYEDALAAQPHLFTDSLLKVVVEDDKLKWRLLTSVLKHQQPTDDHYQILIDRTELTTASIADLFLNGDGIPSDTTLYYFFTERTTDSATAQAIIDHVARPLPNYLKGHLEITFPLIVFHDWLNWSGYNPLNAYCGNPVSGSRIYIETKTEYEYYEADYRGHAQGKAYELLMGMISSIDEPSTFPKNVPTYSMDNVHIPALRLKYEPSWQVFAKKVTSPHLPGAYQREEYFYLYDLQNRYGRHWANYDVTNYDKYLMAEFWDNSALVDTVVYNEGLNAVYRPYGELPEIPQYEGMVKSREYNMRGIPFQKTSFSRTAADPATVSRSEYYHYDARWNFTDLPGASIERTFTGDTCYVAPSEPSCGCIYENHIFGEYELGLLEQRYPLEDYCYYHMGGDGTGWQYAYWVCPREVDAYACYDGITSAICPEPEGPEYPGGPGGPVAIFPMGEVLSKTLQLRSTFVQVDTVDYLLSGEFNKHKWDRKNYYVAEFGMDSIGPDPIDGFQGKNYRMILPFTSLLSQKVLERNRHTQVALLEDAMGLKTKYHYQKPTYYHYRNTHCNSDVYGTVVYRNTGLPFRVTVGHGRTDSMGTDYTYTDAALVASTTSPLGLKTNYVFDGFNRLTRVSEFDGTNTLVLSEAAYHLWDRGSTSDNFMERAAQNYVEKRIFNSSAPSDYSFTREYADPLGRAAGSVTAYNENGETRFIHSGSIWYDKWDRGIRKFKNISTSATIPSGQTHAIPALQWDYSTSFTESDLERTPKNRAKEAADFGVSITSPLDKTVRKGYAIASNVYTSCELELSGDELRALMTDGNTAGFRFFRVQTLDQDNNKSVVYTNAFGQTIGTISYLNTSEKVITLFVFDNMGNVKKVINPVKLENTYEYNLLGQLYRETTPEAGEKKYLYNKRGQVSLMLDQELWNRMDGSDRAPLYREYRYDAFGRPTEVGFIEGPVYRESTQYGPLHYKTEFYGFLEDDIKYPLCDVPHYDPNPQECAYFDYVFSHSSTQDWLLRYEVTELEDGTPYTPHAPNDVVPVIFATIYPYHDLVQLEKKYVYQNNTGLLNHTESYDLKGHEIQRVAYVYNYRGQISRQETYFNETPQTITDITTVTPAVIEYPAYSMQGLLMHQRVDVNNNGSAELQYFYQYDGLGRLRTIKILDNNGIADNATTISRYAYDDTEGVVNTRIHELDKLLTQTAYSYDERVRLTSIVTKNATINPSSPELMKHLYHYDGNVPFYGGQYIPQSGLSYNGNINGILSSYNFSGVYGSAPSQFNYATVYGYKYDRLNRLTDADGFVGDFVVAAMALGTNPTIAAVQIGDERYTYDKIGNIKELSRTVRHSDPMNTMIVSKAEGWNYYYNGQNRLTQVSGYSGTTTRSYTYDKNGNLLTDSYREIAATEYGRTAYPYYLEADDNEIYYLYSAEDQRMYKKVVTPTETTTEFYLQDVTGKTVALRRKVGSAAATWEYYVNGSEREARIKNVTHNGMIAPQEIEFYLYDHLGNTRIVYEPTYAGGVLELAINYATDYFPYGKVLREYVNTSTGDPEKFLTTQHERDKETGLDYRGARFYDSDVARFLSTDPKATKYPSMSPYNYVGGNPIIAIDPDGKEIIIVGQNGQSHTYTPGMTAPQGAGRDVEDIIMGMNFAHANIPEVRNNLNFLVGLQGEGVNIRSTANFGDVNKFFPPTEQKPGWTDVTFNPNQADVLQNGSSQSPLVSLGHEMQHAYNYFDAMQASYEATTPSEVRAADRKIDANRNPEVEEHNATTKGMEPAIAKYLGQGIRSSYTPPIEINNVGCITCTTPVEPSSEKAKQQIKQANEVFKQNTGN</sequence>
<reference evidence="1" key="1">
    <citation type="submission" date="2020-09" db="EMBL/GenBank/DDBJ databases">
        <title>Taishania pollutisoli gen. nov., sp. nov., Isolated from Tetrabromobisphenol A-Contaminated Soil.</title>
        <authorList>
            <person name="Chen Q."/>
        </authorList>
    </citation>
    <scope>NUCLEOTIDE SEQUENCE</scope>
    <source>
        <strain evidence="1">CZZ-1</strain>
    </source>
</reference>
<accession>A0A8J6P5R9</accession>
<keyword evidence="2" id="KW-1185">Reference proteome</keyword>
<proteinExistence type="predicted"/>
<evidence type="ECO:0000313" key="2">
    <source>
        <dbReference type="Proteomes" id="UP000652681"/>
    </source>
</evidence>
<comment type="caution">
    <text evidence="1">The sequence shown here is derived from an EMBL/GenBank/DDBJ whole genome shotgun (WGS) entry which is preliminary data.</text>
</comment>
<organism evidence="1 2">
    <name type="scientific">Taishania pollutisoli</name>
    <dbReference type="NCBI Taxonomy" id="2766479"/>
    <lineage>
        <taxon>Bacteria</taxon>
        <taxon>Pseudomonadati</taxon>
        <taxon>Bacteroidota</taxon>
        <taxon>Flavobacteriia</taxon>
        <taxon>Flavobacteriales</taxon>
        <taxon>Crocinitomicaceae</taxon>
        <taxon>Taishania</taxon>
    </lineage>
</organism>
<dbReference type="Proteomes" id="UP000652681">
    <property type="component" value="Unassembled WGS sequence"/>
</dbReference>
<protein>
    <submittedName>
        <fullName evidence="1">RHS repeat-associated core domain-containing protein</fullName>
    </submittedName>
</protein>
<dbReference type="NCBIfam" id="TIGR03696">
    <property type="entry name" value="Rhs_assc_core"/>
    <property type="match status" value="1"/>
</dbReference>
<dbReference type="Gene3D" id="2.180.10.10">
    <property type="entry name" value="RHS repeat-associated core"/>
    <property type="match status" value="2"/>
</dbReference>
<dbReference type="RefSeq" id="WP_216713979.1">
    <property type="nucleotide sequence ID" value="NZ_JACVEL010000004.1"/>
</dbReference>
<dbReference type="InterPro" id="IPR022385">
    <property type="entry name" value="Rhs_assc_core"/>
</dbReference>
<dbReference type="PANTHER" id="PTHR32305:SF15">
    <property type="entry name" value="PROTEIN RHSA-RELATED"/>
    <property type="match status" value="1"/>
</dbReference>
<evidence type="ECO:0000313" key="1">
    <source>
        <dbReference type="EMBL" id="MBC9812394.1"/>
    </source>
</evidence>
<dbReference type="EMBL" id="JACVEL010000004">
    <property type="protein sequence ID" value="MBC9812394.1"/>
    <property type="molecule type" value="Genomic_DNA"/>
</dbReference>